<sequence>MLTLAPAISSVLLSDVNQGQASICSTSNAVGDVSLIARSTENFPRKSHWHFSHCHYCFTHAGSFLMPGMASIFVPGIQAGFHYPVTFYESSVPLFTWFSSQPRAPPRVFRLAPQNATF</sequence>
<dbReference type="InterPro" id="IPR021333">
    <property type="entry name" value="DUF2946"/>
</dbReference>
<name>A0A923HGT1_9BURK</name>
<dbReference type="AlphaFoldDB" id="A0A923HGT1"/>
<dbReference type="Proteomes" id="UP000634011">
    <property type="component" value="Unassembled WGS sequence"/>
</dbReference>
<evidence type="ECO:0000313" key="1">
    <source>
        <dbReference type="EMBL" id="MBC3863776.1"/>
    </source>
</evidence>
<dbReference type="EMBL" id="JACOFV010000017">
    <property type="protein sequence ID" value="MBC3863776.1"/>
    <property type="molecule type" value="Genomic_DNA"/>
</dbReference>
<proteinExistence type="predicted"/>
<comment type="caution">
    <text evidence="1">The sequence shown here is derived from an EMBL/GenBank/DDBJ whole genome shotgun (WGS) entry which is preliminary data.</text>
</comment>
<organism evidence="1 2">
    <name type="scientific">Undibacterium jejuense</name>
    <dbReference type="NCBI Taxonomy" id="1344949"/>
    <lineage>
        <taxon>Bacteria</taxon>
        <taxon>Pseudomonadati</taxon>
        <taxon>Pseudomonadota</taxon>
        <taxon>Betaproteobacteria</taxon>
        <taxon>Burkholderiales</taxon>
        <taxon>Oxalobacteraceae</taxon>
        <taxon>Undibacterium</taxon>
    </lineage>
</organism>
<accession>A0A923HGT1</accession>
<evidence type="ECO:0000313" key="2">
    <source>
        <dbReference type="Proteomes" id="UP000634011"/>
    </source>
</evidence>
<reference evidence="1" key="1">
    <citation type="submission" date="2020-08" db="EMBL/GenBank/DDBJ databases">
        <title>Novel species isolated from subtropical streams in China.</title>
        <authorList>
            <person name="Lu H."/>
        </authorList>
    </citation>
    <scope>NUCLEOTIDE SEQUENCE</scope>
    <source>
        <strain evidence="1">KACC 12607</strain>
    </source>
</reference>
<gene>
    <name evidence="1" type="ORF">H8K32_16850</name>
</gene>
<dbReference type="Pfam" id="PF11162">
    <property type="entry name" value="DUF2946"/>
    <property type="match status" value="1"/>
</dbReference>
<protein>
    <submittedName>
        <fullName evidence="1">DUF2946 domain-containing protein</fullName>
    </submittedName>
</protein>
<keyword evidence="2" id="KW-1185">Reference proteome</keyword>